<dbReference type="OrthoDB" id="2078696at2"/>
<dbReference type="RefSeq" id="WP_148137190.1">
    <property type="nucleotide sequence ID" value="NZ_CP017634.1"/>
</dbReference>
<evidence type="ECO:0000256" key="7">
    <source>
        <dbReference type="ARBA" id="ARBA00023224"/>
    </source>
</evidence>
<organism evidence="12 13">
    <name type="scientific">Formimonas warabiya</name>
    <dbReference type="NCBI Taxonomy" id="1761012"/>
    <lineage>
        <taxon>Bacteria</taxon>
        <taxon>Bacillati</taxon>
        <taxon>Bacillota</taxon>
        <taxon>Clostridia</taxon>
        <taxon>Eubacteriales</taxon>
        <taxon>Peptococcaceae</taxon>
        <taxon>Candidatus Formimonas</taxon>
    </lineage>
</organism>
<dbReference type="GO" id="GO:0005886">
    <property type="term" value="C:plasma membrane"/>
    <property type="evidence" value="ECO:0007669"/>
    <property type="project" value="UniProtKB-SubCell"/>
</dbReference>
<name>A0A3G1KZH9_FORW1</name>
<dbReference type="InterPro" id="IPR033479">
    <property type="entry name" value="dCache_1"/>
</dbReference>
<dbReference type="GO" id="GO:0007165">
    <property type="term" value="P:signal transduction"/>
    <property type="evidence" value="ECO:0007669"/>
    <property type="project" value="UniProtKB-KW"/>
</dbReference>
<evidence type="ECO:0000259" key="11">
    <source>
        <dbReference type="PROSITE" id="PS50111"/>
    </source>
</evidence>
<evidence type="ECO:0000256" key="4">
    <source>
        <dbReference type="ARBA" id="ARBA00022692"/>
    </source>
</evidence>
<dbReference type="Gene3D" id="1.10.287.950">
    <property type="entry name" value="Methyl-accepting chemotaxis protein"/>
    <property type="match status" value="1"/>
</dbReference>
<dbReference type="PANTHER" id="PTHR32089:SF112">
    <property type="entry name" value="LYSOZYME-LIKE PROTEIN-RELATED"/>
    <property type="match status" value="1"/>
</dbReference>
<evidence type="ECO:0000256" key="3">
    <source>
        <dbReference type="ARBA" id="ARBA00022500"/>
    </source>
</evidence>
<keyword evidence="6 10" id="KW-0472">Membrane</keyword>
<dbReference type="PRINTS" id="PR00260">
    <property type="entry name" value="CHEMTRNSDUCR"/>
</dbReference>
<comment type="subcellular location">
    <subcellularLocation>
        <location evidence="1">Cell membrane</location>
        <topology evidence="1">Multi-pass membrane protein</topology>
    </subcellularLocation>
</comment>
<keyword evidence="4 10" id="KW-0812">Transmembrane</keyword>
<dbReference type="CDD" id="cd12912">
    <property type="entry name" value="PDC2_MCP_like"/>
    <property type="match status" value="1"/>
</dbReference>
<dbReference type="Pfam" id="PF00015">
    <property type="entry name" value="MCPsignal"/>
    <property type="match status" value="1"/>
</dbReference>
<keyword evidence="5 10" id="KW-1133">Transmembrane helix</keyword>
<keyword evidence="13" id="KW-1185">Reference proteome</keyword>
<dbReference type="Proteomes" id="UP000323521">
    <property type="component" value="Chromosome"/>
</dbReference>
<keyword evidence="3" id="KW-0145">Chemotaxis</keyword>
<dbReference type="PROSITE" id="PS50111">
    <property type="entry name" value="CHEMOTAXIS_TRANSDUC_2"/>
    <property type="match status" value="1"/>
</dbReference>
<dbReference type="Gene3D" id="3.30.450.20">
    <property type="entry name" value="PAS domain"/>
    <property type="match status" value="2"/>
</dbReference>
<comment type="similarity">
    <text evidence="8">Belongs to the methyl-accepting chemotaxis (MCP) protein family.</text>
</comment>
<dbReference type="InterPro" id="IPR004090">
    <property type="entry name" value="Chemotax_Me-accpt_rcpt"/>
</dbReference>
<protein>
    <recommendedName>
        <fullName evidence="11">Methyl-accepting transducer domain-containing protein</fullName>
    </recommendedName>
</protein>
<dbReference type="GO" id="GO:0004888">
    <property type="term" value="F:transmembrane signaling receptor activity"/>
    <property type="evidence" value="ECO:0007669"/>
    <property type="project" value="InterPro"/>
</dbReference>
<feature type="domain" description="Methyl-accepting transducer" evidence="11">
    <location>
        <begin position="393"/>
        <end position="646"/>
    </location>
</feature>
<proteinExistence type="inferred from homology"/>
<dbReference type="CDD" id="cd12913">
    <property type="entry name" value="PDC1_MCP_like"/>
    <property type="match status" value="1"/>
</dbReference>
<keyword evidence="2" id="KW-1003">Cell membrane</keyword>
<evidence type="ECO:0000256" key="6">
    <source>
        <dbReference type="ARBA" id="ARBA00023136"/>
    </source>
</evidence>
<dbReference type="GO" id="GO:0006935">
    <property type="term" value="P:chemotaxis"/>
    <property type="evidence" value="ECO:0007669"/>
    <property type="project" value="UniProtKB-KW"/>
</dbReference>
<dbReference type="SMART" id="SM00283">
    <property type="entry name" value="MA"/>
    <property type="match status" value="1"/>
</dbReference>
<evidence type="ECO:0000256" key="2">
    <source>
        <dbReference type="ARBA" id="ARBA00022475"/>
    </source>
</evidence>
<evidence type="ECO:0000313" key="12">
    <source>
        <dbReference type="EMBL" id="ATW27808.1"/>
    </source>
</evidence>
<feature type="transmembrane region" description="Helical" evidence="10">
    <location>
        <begin position="314"/>
        <end position="336"/>
    </location>
</feature>
<dbReference type="Pfam" id="PF02743">
    <property type="entry name" value="dCache_1"/>
    <property type="match status" value="1"/>
</dbReference>
<accession>A0A3G1KZH9</accession>
<evidence type="ECO:0000256" key="9">
    <source>
        <dbReference type="PROSITE-ProRule" id="PRU00284"/>
    </source>
</evidence>
<dbReference type="EMBL" id="CP017634">
    <property type="protein sequence ID" value="ATW27808.1"/>
    <property type="molecule type" value="Genomic_DNA"/>
</dbReference>
<dbReference type="KEGG" id="fwa:DCMF_26350"/>
<dbReference type="PANTHER" id="PTHR32089">
    <property type="entry name" value="METHYL-ACCEPTING CHEMOTAXIS PROTEIN MCPB"/>
    <property type="match status" value="1"/>
</dbReference>
<dbReference type="AlphaFoldDB" id="A0A3G1KZH9"/>
<gene>
    <name evidence="12" type="ORF">DCMF_26350</name>
</gene>
<evidence type="ECO:0000313" key="13">
    <source>
        <dbReference type="Proteomes" id="UP000323521"/>
    </source>
</evidence>
<evidence type="ECO:0000256" key="5">
    <source>
        <dbReference type="ARBA" id="ARBA00022989"/>
    </source>
</evidence>
<keyword evidence="7 9" id="KW-0807">Transducer</keyword>
<dbReference type="SUPFAM" id="SSF58104">
    <property type="entry name" value="Methyl-accepting chemotaxis protein (MCP) signaling domain"/>
    <property type="match status" value="1"/>
</dbReference>
<evidence type="ECO:0000256" key="10">
    <source>
        <dbReference type="SAM" id="Phobius"/>
    </source>
</evidence>
<dbReference type="InterPro" id="IPR004089">
    <property type="entry name" value="MCPsignal_dom"/>
</dbReference>
<evidence type="ECO:0000256" key="8">
    <source>
        <dbReference type="ARBA" id="ARBA00029447"/>
    </source>
</evidence>
<sequence>MKLKGKMLVFFLIPVLVVFSAVVAYMMLNMKATAEKNVAELAESKSGEYAAYIKLFLEQNLTVAKNLAGTIEDIRAGQNPSRDEVIQLLERTLLHNKDLVGVWCAFEPDAFDGQDKKYVDAQYHNSTGRFYPCFYRDGDAIACEPFAVDDIKNDYYVMPLTTGKEAIIEPYQESYNDQVSIMETSLAVPIKYHDQVIGVAGVDIKLDQLQTFVENLKLYQTGYGRLISGTGMVVAHPEKDRLGEIGGEFKDGQGGDILKRIAAGETFSSVEYAEAIKQNAFKSYAPVTVGETGTTWAFGTIIPIGEIYQESNDLVRTILLIGLCGLLVIAAVIWIATNKITAPIGLLTSRIVAMGNYDFTGDDRKTYRLAQGKDEIGIMFKALGNMQQNVVALLKNIAGQSEQVAAAAQELTATSEEMAGVSEEIAKTIDGVAAGATNQAKDTEHGVERMKELGELIEENQNYLEKATQAAAEITKTTGEIHQVIMNTNASALKIESASQMIKRIAEQTNLLALNAAIEAARAGEAGKGFAVVAEEVRKLAEQSNQFTGEIARVIQDLMAKANYAVQITQGVGEMLQHQDDSDQEYFGIASAIAKTQESIKLLLDSGSLMETKKKEIMDIIHELSMIAQDNAAATEETSASVEEQTASMQEIAQSSDKLAQLAEMMQRGISRFKY</sequence>
<reference evidence="12 13" key="1">
    <citation type="submission" date="2016-10" db="EMBL/GenBank/DDBJ databases">
        <title>Complete Genome Sequence of Peptococcaceae strain DCMF.</title>
        <authorList>
            <person name="Edwards R.J."/>
            <person name="Holland S.I."/>
            <person name="Deshpande N.P."/>
            <person name="Wong Y.K."/>
            <person name="Ertan H."/>
            <person name="Manefield M."/>
            <person name="Russell T.L."/>
            <person name="Lee M.J."/>
        </authorList>
    </citation>
    <scope>NUCLEOTIDE SEQUENCE [LARGE SCALE GENOMIC DNA]</scope>
    <source>
        <strain evidence="12 13">DCMF</strain>
    </source>
</reference>
<evidence type="ECO:0000256" key="1">
    <source>
        <dbReference type="ARBA" id="ARBA00004651"/>
    </source>
</evidence>